<keyword evidence="5 7" id="KW-1133">Transmembrane helix</keyword>
<dbReference type="HOGENOM" id="CLU_072573_7_1_11"/>
<feature type="domain" description="Phosphatidic acid phosphatase type 2/haloperoxidase" evidence="8">
    <location>
        <begin position="58"/>
        <end position="163"/>
    </location>
</feature>
<dbReference type="SMART" id="SM00014">
    <property type="entry name" value="acidPPc"/>
    <property type="match status" value="1"/>
</dbReference>
<evidence type="ECO:0000256" key="2">
    <source>
        <dbReference type="ARBA" id="ARBA00022475"/>
    </source>
</evidence>
<dbReference type="InterPro" id="IPR036938">
    <property type="entry name" value="PAP2/HPO_sf"/>
</dbReference>
<dbReference type="GO" id="GO:0016787">
    <property type="term" value="F:hydrolase activity"/>
    <property type="evidence" value="ECO:0007669"/>
    <property type="project" value="UniProtKB-KW"/>
</dbReference>
<dbReference type="KEGG" id="cfl:Cfla_2377"/>
<evidence type="ECO:0000313" key="10">
    <source>
        <dbReference type="Proteomes" id="UP000000849"/>
    </source>
</evidence>
<dbReference type="EMBL" id="CP001964">
    <property type="protein sequence ID" value="ADG75267.1"/>
    <property type="molecule type" value="Genomic_DNA"/>
</dbReference>
<accession>D5UHE6</accession>
<evidence type="ECO:0000256" key="7">
    <source>
        <dbReference type="SAM" id="Phobius"/>
    </source>
</evidence>
<keyword evidence="10" id="KW-1185">Reference proteome</keyword>
<dbReference type="Gene3D" id="1.20.144.10">
    <property type="entry name" value="Phosphatidic acid phosphatase type 2/haloperoxidase"/>
    <property type="match status" value="1"/>
</dbReference>
<evidence type="ECO:0000256" key="4">
    <source>
        <dbReference type="ARBA" id="ARBA00022801"/>
    </source>
</evidence>
<feature type="transmembrane region" description="Helical" evidence="7">
    <location>
        <begin position="58"/>
        <end position="76"/>
    </location>
</feature>
<evidence type="ECO:0000256" key="5">
    <source>
        <dbReference type="ARBA" id="ARBA00022989"/>
    </source>
</evidence>
<keyword evidence="6 7" id="KW-0472">Membrane</keyword>
<feature type="transmembrane region" description="Helical" evidence="7">
    <location>
        <begin position="148"/>
        <end position="166"/>
    </location>
</feature>
<evidence type="ECO:0000256" key="3">
    <source>
        <dbReference type="ARBA" id="ARBA00022692"/>
    </source>
</evidence>
<evidence type="ECO:0000313" key="9">
    <source>
        <dbReference type="EMBL" id="ADG75267.1"/>
    </source>
</evidence>
<evidence type="ECO:0000256" key="1">
    <source>
        <dbReference type="ARBA" id="ARBA00004651"/>
    </source>
</evidence>
<dbReference type="InterPro" id="IPR000326">
    <property type="entry name" value="PAP2/HPO"/>
</dbReference>
<evidence type="ECO:0000259" key="8">
    <source>
        <dbReference type="SMART" id="SM00014"/>
    </source>
</evidence>
<gene>
    <name evidence="9" type="ordered locus">Cfla_2377</name>
</gene>
<evidence type="ECO:0000256" key="6">
    <source>
        <dbReference type="ARBA" id="ARBA00023136"/>
    </source>
</evidence>
<dbReference type="GO" id="GO:0005886">
    <property type="term" value="C:plasma membrane"/>
    <property type="evidence" value="ECO:0007669"/>
    <property type="project" value="UniProtKB-SubCell"/>
</dbReference>
<keyword evidence="3 7" id="KW-0812">Transmembrane</keyword>
<dbReference type="Pfam" id="PF01569">
    <property type="entry name" value="PAP2"/>
    <property type="match status" value="1"/>
</dbReference>
<feature type="transmembrane region" description="Helical" evidence="7">
    <location>
        <begin position="112"/>
        <end position="136"/>
    </location>
</feature>
<sequence length="171" mass="17117">MSGLHELEVRALRAVQSATAGTAAPSIARGMSHVGEHSIGWVALGLLGAALDRRHRRTWLATAGAAFGAHAAAVVVKRVVRRRRPRADGVEALVSTPSELSFPSAHATSTTAAAVVASGVVGAPAAALLTGSMAASRVVLGVHYPTDVAAGIALGGAVGLAARAWARGGRP</sequence>
<dbReference type="SUPFAM" id="SSF48317">
    <property type="entry name" value="Acid phosphatase/Vanadium-dependent haloperoxidase"/>
    <property type="match status" value="1"/>
</dbReference>
<protein>
    <submittedName>
        <fullName evidence="9">Phosphoesterase PA-phosphatase related protein</fullName>
    </submittedName>
</protein>
<proteinExistence type="predicted"/>
<name>D5UHE6_CELFN</name>
<dbReference type="PANTHER" id="PTHR14969">
    <property type="entry name" value="SPHINGOSINE-1-PHOSPHATE PHOSPHOHYDROLASE"/>
    <property type="match status" value="1"/>
</dbReference>
<reference evidence="9 10" key="1">
    <citation type="journal article" date="2010" name="Stand. Genomic Sci.">
        <title>Complete genome sequence of Cellulomonas flavigena type strain (134).</title>
        <authorList>
            <person name="Abt B."/>
            <person name="Foster B."/>
            <person name="Lapidus A."/>
            <person name="Clum A."/>
            <person name="Sun H."/>
            <person name="Pukall R."/>
            <person name="Lucas S."/>
            <person name="Glavina Del Rio T."/>
            <person name="Nolan M."/>
            <person name="Tice H."/>
            <person name="Cheng J.F."/>
            <person name="Pitluck S."/>
            <person name="Liolios K."/>
            <person name="Ivanova N."/>
            <person name="Mavromatis K."/>
            <person name="Ovchinnikova G."/>
            <person name="Pati A."/>
            <person name="Goodwin L."/>
            <person name="Chen A."/>
            <person name="Palaniappan K."/>
            <person name="Land M."/>
            <person name="Hauser L."/>
            <person name="Chang Y.J."/>
            <person name="Jeffries C.D."/>
            <person name="Rohde M."/>
            <person name="Goker M."/>
            <person name="Woyke T."/>
            <person name="Bristow J."/>
            <person name="Eisen J.A."/>
            <person name="Markowitz V."/>
            <person name="Hugenholtz P."/>
            <person name="Kyrpides N.C."/>
            <person name="Klenk H.P."/>
        </authorList>
    </citation>
    <scope>NUCLEOTIDE SEQUENCE [LARGE SCALE GENOMIC DNA]</scope>
    <source>
        <strain evidence="10">ATCC 482 / DSM 20109 / BCRC 11376 / JCM 18109 / NBRC 3775 / NCIMB 8073 / NRS 134</strain>
    </source>
</reference>
<dbReference type="STRING" id="446466.Cfla_2377"/>
<dbReference type="AlphaFoldDB" id="D5UHE6"/>
<dbReference type="PANTHER" id="PTHR14969:SF62">
    <property type="entry name" value="DECAPRENYLPHOSPHORYL-5-PHOSPHORIBOSE PHOSPHATASE RV3807C-RELATED"/>
    <property type="match status" value="1"/>
</dbReference>
<comment type="subcellular location">
    <subcellularLocation>
        <location evidence="1">Cell membrane</location>
        <topology evidence="1">Multi-pass membrane protein</topology>
    </subcellularLocation>
</comment>
<dbReference type="Proteomes" id="UP000000849">
    <property type="component" value="Chromosome"/>
</dbReference>
<keyword evidence="2" id="KW-1003">Cell membrane</keyword>
<dbReference type="eggNOG" id="COG0671">
    <property type="taxonomic scope" value="Bacteria"/>
</dbReference>
<keyword evidence="4" id="KW-0378">Hydrolase</keyword>
<dbReference type="RefSeq" id="WP_013117601.1">
    <property type="nucleotide sequence ID" value="NC_014151.1"/>
</dbReference>
<organism evidence="9 10">
    <name type="scientific">Cellulomonas flavigena (strain ATCC 482 / DSM 20109 / BCRC 11376 / JCM 18109 / NBRC 3775 / NCIMB 8073 / NRS 134)</name>
    <dbReference type="NCBI Taxonomy" id="446466"/>
    <lineage>
        <taxon>Bacteria</taxon>
        <taxon>Bacillati</taxon>
        <taxon>Actinomycetota</taxon>
        <taxon>Actinomycetes</taxon>
        <taxon>Micrococcales</taxon>
        <taxon>Cellulomonadaceae</taxon>
        <taxon>Cellulomonas</taxon>
    </lineage>
</organism>